<protein>
    <submittedName>
        <fullName evidence="1">Uncharacterized protein</fullName>
    </submittedName>
</protein>
<proteinExistence type="predicted"/>
<name>S4NZJ7_9NEOP</name>
<accession>S4NZJ7</accession>
<reference evidence="1" key="2">
    <citation type="submission" date="2013-05" db="EMBL/GenBank/DDBJ databases">
        <authorList>
            <person name="Carter J.-M."/>
            <person name="Baker S.C."/>
            <person name="Pink R."/>
            <person name="Carter D.R.F."/>
            <person name="Collins A."/>
            <person name="Tomlin J."/>
            <person name="Gibbs M."/>
            <person name="Breuker C.J."/>
        </authorList>
    </citation>
    <scope>NUCLEOTIDE SEQUENCE</scope>
    <source>
        <tissue evidence="1">Ovary</tissue>
    </source>
</reference>
<feature type="non-terminal residue" evidence="1">
    <location>
        <position position="87"/>
    </location>
</feature>
<evidence type="ECO:0000313" key="1">
    <source>
        <dbReference type="EMBL" id="JAA81248.1"/>
    </source>
</evidence>
<reference evidence="1" key="1">
    <citation type="journal article" date="2013" name="BMC Genomics">
        <title>Unscrambling butterfly oogenesis.</title>
        <authorList>
            <person name="Carter J.M."/>
            <person name="Baker S.C."/>
            <person name="Pink R."/>
            <person name="Carter D.R."/>
            <person name="Collins A."/>
            <person name="Tomlin J."/>
            <person name="Gibbs M."/>
            <person name="Breuker C.J."/>
        </authorList>
    </citation>
    <scope>NUCLEOTIDE SEQUENCE</scope>
    <source>
        <tissue evidence="1">Ovary</tissue>
    </source>
</reference>
<sequence length="87" mass="9550">DASVSLIKEDTHPEIGEGTCEKLLKINKKVCDVGVQADSASLPKICEDINNEIILPDSTKANDSLPCNISGEQRHLLRDRSFKTKNT</sequence>
<dbReference type="EMBL" id="GAIX01011312">
    <property type="protein sequence ID" value="JAA81248.1"/>
    <property type="molecule type" value="Transcribed_RNA"/>
</dbReference>
<feature type="non-terminal residue" evidence="1">
    <location>
        <position position="1"/>
    </location>
</feature>
<organism evidence="1">
    <name type="scientific">Pararge aegeria</name>
    <name type="common">speckled wood butterfly</name>
    <dbReference type="NCBI Taxonomy" id="116150"/>
    <lineage>
        <taxon>Eukaryota</taxon>
        <taxon>Metazoa</taxon>
        <taxon>Ecdysozoa</taxon>
        <taxon>Arthropoda</taxon>
        <taxon>Hexapoda</taxon>
        <taxon>Insecta</taxon>
        <taxon>Pterygota</taxon>
        <taxon>Neoptera</taxon>
        <taxon>Endopterygota</taxon>
        <taxon>Lepidoptera</taxon>
        <taxon>Glossata</taxon>
        <taxon>Ditrysia</taxon>
        <taxon>Papilionoidea</taxon>
        <taxon>Nymphalidae</taxon>
        <taxon>Satyrinae</taxon>
        <taxon>Satyrini</taxon>
        <taxon>Parargina</taxon>
        <taxon>Pararge</taxon>
    </lineage>
</organism>
<dbReference type="AlphaFoldDB" id="S4NZJ7"/>